<dbReference type="GO" id="GO:0005667">
    <property type="term" value="C:transcription regulator complex"/>
    <property type="evidence" value="ECO:0007669"/>
    <property type="project" value="TreeGrafter"/>
</dbReference>
<evidence type="ECO:0000256" key="1">
    <source>
        <dbReference type="PROSITE-ProRule" id="PRU00371"/>
    </source>
</evidence>
<accession>A0A7R9H9N7</accession>
<dbReference type="SMART" id="SM00595">
    <property type="entry name" value="MADF"/>
    <property type="match status" value="1"/>
</dbReference>
<dbReference type="InterPro" id="IPR006578">
    <property type="entry name" value="MADF-dom"/>
</dbReference>
<evidence type="ECO:0008006" key="6">
    <source>
        <dbReference type="Google" id="ProtNLM"/>
    </source>
</evidence>
<name>A0A7R9H9N7_TIMPO</name>
<dbReference type="GO" id="GO:0006357">
    <property type="term" value="P:regulation of transcription by RNA polymerase II"/>
    <property type="evidence" value="ECO:0007669"/>
    <property type="project" value="TreeGrafter"/>
</dbReference>
<dbReference type="GO" id="GO:0005634">
    <property type="term" value="C:nucleus"/>
    <property type="evidence" value="ECO:0007669"/>
    <property type="project" value="UniProtKB-SubCell"/>
</dbReference>
<feature type="region of interest" description="Disordered" evidence="2">
    <location>
        <begin position="237"/>
        <end position="258"/>
    </location>
</feature>
<dbReference type="PROSITE" id="PS51029">
    <property type="entry name" value="MADF"/>
    <property type="match status" value="1"/>
</dbReference>
<gene>
    <name evidence="5" type="ORF">TPSB3V08_LOCUS8724</name>
</gene>
<organism evidence="5">
    <name type="scientific">Timema poppense</name>
    <name type="common">Walking stick</name>
    <dbReference type="NCBI Taxonomy" id="170557"/>
    <lineage>
        <taxon>Eukaryota</taxon>
        <taxon>Metazoa</taxon>
        <taxon>Ecdysozoa</taxon>
        <taxon>Arthropoda</taxon>
        <taxon>Hexapoda</taxon>
        <taxon>Insecta</taxon>
        <taxon>Pterygota</taxon>
        <taxon>Neoptera</taxon>
        <taxon>Polyneoptera</taxon>
        <taxon>Phasmatodea</taxon>
        <taxon>Timematodea</taxon>
        <taxon>Timematoidea</taxon>
        <taxon>Timematidae</taxon>
        <taxon>Timema</taxon>
    </lineage>
</organism>
<evidence type="ECO:0000259" key="4">
    <source>
        <dbReference type="PROSITE" id="PS51031"/>
    </source>
</evidence>
<feature type="compositionally biased region" description="Low complexity" evidence="2">
    <location>
        <begin position="237"/>
        <end position="247"/>
    </location>
</feature>
<evidence type="ECO:0000313" key="5">
    <source>
        <dbReference type="EMBL" id="CAD7412957.1"/>
    </source>
</evidence>
<feature type="domain" description="MADF" evidence="3">
    <location>
        <begin position="96"/>
        <end position="183"/>
    </location>
</feature>
<dbReference type="GO" id="GO:0003677">
    <property type="term" value="F:DNA binding"/>
    <property type="evidence" value="ECO:0007669"/>
    <property type="project" value="InterPro"/>
</dbReference>
<comment type="subcellular location">
    <subcellularLocation>
        <location evidence="1">Nucleus</location>
    </subcellularLocation>
</comment>
<dbReference type="EMBL" id="OD006437">
    <property type="protein sequence ID" value="CAD7412957.1"/>
    <property type="molecule type" value="Genomic_DNA"/>
</dbReference>
<dbReference type="PANTHER" id="PTHR12243:SF60">
    <property type="entry name" value="SI:CH211-15D5.12-RELATED"/>
    <property type="match status" value="1"/>
</dbReference>
<dbReference type="PANTHER" id="PTHR12243">
    <property type="entry name" value="MADF DOMAIN TRANSCRIPTION FACTOR"/>
    <property type="match status" value="1"/>
</dbReference>
<keyword evidence="1" id="KW-0539">Nucleus</keyword>
<dbReference type="InterPro" id="IPR039353">
    <property type="entry name" value="TF_Adf1"/>
</dbReference>
<evidence type="ECO:0000259" key="3">
    <source>
        <dbReference type="PROSITE" id="PS51029"/>
    </source>
</evidence>
<dbReference type="PROSITE" id="PS51031">
    <property type="entry name" value="BESS"/>
    <property type="match status" value="1"/>
</dbReference>
<proteinExistence type="predicted"/>
<sequence>MSSPHETTTTCLYDIYRATKRGNIVQEWTERYLEAWWEKFGAHAQDCGVMLQHLLLFKRLRKLDPPRSQVLDNQEANFSDTVAHRCLTNCQTKILTHCTEVEKHPILYNCKLPEYSRKDLTADAWNEVGKVVKLTGSECKEKWKNLRAVFVRNMKSTQSGIGGKKKKPYYLAGAMLFTLPFIKAVTSTTPEIVLEALKDEQDVPDLYEDEEEDSDLQSPSLAPPFQNLEHSIQNEQLPQQLQSESSPGKSSARNQKRANSEVVDNCFVKYFNAKKATLATSSSDKSNSTKMFLLSLLPELDEMTDQQMKIFKRKVLHLIDDIMLMAPDTSTQSMYSSASLVSLDSQTTPSSLGHPVAL</sequence>
<dbReference type="Pfam" id="PF10545">
    <property type="entry name" value="MADF_DNA_bdg"/>
    <property type="match status" value="1"/>
</dbReference>
<evidence type="ECO:0000256" key="2">
    <source>
        <dbReference type="SAM" id="MobiDB-lite"/>
    </source>
</evidence>
<dbReference type="AlphaFoldDB" id="A0A7R9H9N7"/>
<dbReference type="InterPro" id="IPR004210">
    <property type="entry name" value="BESS_motif"/>
</dbReference>
<feature type="domain" description="BESS" evidence="4">
    <location>
        <begin position="286"/>
        <end position="325"/>
    </location>
</feature>
<protein>
    <recommendedName>
        <fullName evidence="6">MADF domain-containing protein</fullName>
    </recommendedName>
</protein>
<reference evidence="5" key="1">
    <citation type="submission" date="2020-11" db="EMBL/GenBank/DDBJ databases">
        <authorList>
            <person name="Tran Van P."/>
        </authorList>
    </citation>
    <scope>NUCLEOTIDE SEQUENCE</scope>
</reference>